<dbReference type="PANTHER" id="PTHR32196">
    <property type="entry name" value="ABC TRANSPORTER PERMEASE PROTEIN YPHD-RELATED-RELATED"/>
    <property type="match status" value="1"/>
</dbReference>
<evidence type="ECO:0000256" key="1">
    <source>
        <dbReference type="ARBA" id="ARBA00004651"/>
    </source>
</evidence>
<keyword evidence="3" id="KW-1003">Cell membrane</keyword>
<feature type="transmembrane region" description="Helical" evidence="8">
    <location>
        <begin position="246"/>
        <end position="266"/>
    </location>
</feature>
<dbReference type="Proteomes" id="UP000023430">
    <property type="component" value="Unassembled WGS sequence"/>
</dbReference>
<feature type="transmembrane region" description="Helical" evidence="8">
    <location>
        <begin position="326"/>
        <end position="345"/>
    </location>
</feature>
<dbReference type="EMBL" id="JAME01000082">
    <property type="protein sequence ID" value="ETX26537.1"/>
    <property type="molecule type" value="Genomic_DNA"/>
</dbReference>
<feature type="transmembrane region" description="Helical" evidence="8">
    <location>
        <begin position="35"/>
        <end position="53"/>
    </location>
</feature>
<dbReference type="RefSeq" id="WP_043775463.1">
    <property type="nucleotide sequence ID" value="NZ_JAME01000082.1"/>
</dbReference>
<dbReference type="GO" id="GO:0022857">
    <property type="term" value="F:transmembrane transporter activity"/>
    <property type="evidence" value="ECO:0007669"/>
    <property type="project" value="InterPro"/>
</dbReference>
<feature type="transmembrane region" description="Helical" evidence="8">
    <location>
        <begin position="193"/>
        <end position="215"/>
    </location>
</feature>
<keyword evidence="7 8" id="KW-0472">Membrane</keyword>
<feature type="transmembrane region" description="Helical" evidence="8">
    <location>
        <begin position="119"/>
        <end position="142"/>
    </location>
</feature>
<keyword evidence="10" id="KW-1185">Reference proteome</keyword>
<evidence type="ECO:0000256" key="7">
    <source>
        <dbReference type="ARBA" id="ARBA00023136"/>
    </source>
</evidence>
<keyword evidence="2" id="KW-0813">Transport</keyword>
<dbReference type="PANTHER" id="PTHR32196:SF21">
    <property type="entry name" value="ABC TRANSPORTER PERMEASE PROTEIN YPHD-RELATED"/>
    <property type="match status" value="1"/>
</dbReference>
<dbReference type="GO" id="GO:0005886">
    <property type="term" value="C:plasma membrane"/>
    <property type="evidence" value="ECO:0007669"/>
    <property type="project" value="UniProtKB-SubCell"/>
</dbReference>
<evidence type="ECO:0000256" key="8">
    <source>
        <dbReference type="SAM" id="Phobius"/>
    </source>
</evidence>
<keyword evidence="6 8" id="KW-1133">Transmembrane helix</keyword>
<feature type="transmembrane region" description="Helical" evidence="8">
    <location>
        <begin position="154"/>
        <end position="173"/>
    </location>
</feature>
<name>X7F0Z0_9RHOB</name>
<accession>X7F0Z0</accession>
<dbReference type="InterPro" id="IPR001851">
    <property type="entry name" value="ABC_transp_permease"/>
</dbReference>
<feature type="transmembrane region" description="Helical" evidence="8">
    <location>
        <begin position="74"/>
        <end position="99"/>
    </location>
</feature>
<feature type="transmembrane region" description="Helical" evidence="8">
    <location>
        <begin position="272"/>
        <end position="291"/>
    </location>
</feature>
<dbReference type="CDD" id="cd06579">
    <property type="entry name" value="TM_PBP1_transp_AraH_like"/>
    <property type="match status" value="1"/>
</dbReference>
<comment type="subcellular location">
    <subcellularLocation>
        <location evidence="1">Cell membrane</location>
        <topology evidence="1">Multi-pass membrane protein</topology>
    </subcellularLocation>
</comment>
<evidence type="ECO:0000313" key="9">
    <source>
        <dbReference type="EMBL" id="ETX26537.1"/>
    </source>
</evidence>
<evidence type="ECO:0000256" key="6">
    <source>
        <dbReference type="ARBA" id="ARBA00022989"/>
    </source>
</evidence>
<feature type="transmembrane region" description="Helical" evidence="8">
    <location>
        <begin position="298"/>
        <end position="320"/>
    </location>
</feature>
<dbReference type="STRING" id="1449351.RISW2_22890"/>
<dbReference type="Pfam" id="PF02653">
    <property type="entry name" value="BPD_transp_2"/>
    <property type="match status" value="1"/>
</dbReference>
<reference evidence="9 10" key="1">
    <citation type="submission" date="2014-01" db="EMBL/GenBank/DDBJ databases">
        <title>Roseivivax isoporae LMG 25204 Genome Sequencing.</title>
        <authorList>
            <person name="Lai Q."/>
            <person name="Li G."/>
            <person name="Shao Z."/>
        </authorList>
    </citation>
    <scope>NUCLEOTIDE SEQUENCE [LARGE SCALE GENOMIC DNA]</scope>
    <source>
        <strain evidence="9 10">LMG 25204</strain>
    </source>
</reference>
<proteinExistence type="predicted"/>
<sequence length="352" mass="36648">MTDGTSSAEPEMSARAAGGHDRLAEVARWIVRHPAVFPFTLLVVSCIVVGALNSDFWQLANLFDILRASVVRGIFALGVLVVLAAGGLDVSFTAIAALVMYSVTLLVHNFMPGLPMAPIFLMGAVGGAALGIVNGLLVNALRAPALIVTIGTQYALRGILLTFIGTSLFMNIPQAMSDFGRLSLLTRSTESGLTIQLPAYVLVFLAVAVLTWALLNRTLMGRAIYAVGGSPEIAARLGYNVGRVRTFVFAFAGLLAGTAGIMHVTANRLANPFDLAGSELAVIAAVILGGARITGGSGTVLGTVLGVLVITLVDNVLILIGVPSTWQLAIVGGFIVLAGLFYARLDALASRY</sequence>
<dbReference type="PATRIC" id="fig|1449351.3.peg.4554"/>
<evidence type="ECO:0000256" key="4">
    <source>
        <dbReference type="ARBA" id="ARBA00022519"/>
    </source>
</evidence>
<gene>
    <name evidence="9" type="ORF">RISW2_22890</name>
</gene>
<evidence type="ECO:0000313" key="10">
    <source>
        <dbReference type="Proteomes" id="UP000023430"/>
    </source>
</evidence>
<organism evidence="9 10">
    <name type="scientific">Roseivivax isoporae LMG 25204</name>
    <dbReference type="NCBI Taxonomy" id="1449351"/>
    <lineage>
        <taxon>Bacteria</taxon>
        <taxon>Pseudomonadati</taxon>
        <taxon>Pseudomonadota</taxon>
        <taxon>Alphaproteobacteria</taxon>
        <taxon>Rhodobacterales</taxon>
        <taxon>Roseobacteraceae</taxon>
        <taxon>Roseivivax</taxon>
    </lineage>
</organism>
<evidence type="ECO:0000256" key="2">
    <source>
        <dbReference type="ARBA" id="ARBA00022448"/>
    </source>
</evidence>
<keyword evidence="5 8" id="KW-0812">Transmembrane</keyword>
<keyword evidence="4" id="KW-0997">Cell inner membrane</keyword>
<evidence type="ECO:0000256" key="5">
    <source>
        <dbReference type="ARBA" id="ARBA00022692"/>
    </source>
</evidence>
<dbReference type="eggNOG" id="COG1172">
    <property type="taxonomic scope" value="Bacteria"/>
</dbReference>
<dbReference type="AlphaFoldDB" id="X7F0Z0"/>
<protein>
    <submittedName>
        <fullName evidence="9">Sugar ABC transporter permease</fullName>
    </submittedName>
</protein>
<comment type="caution">
    <text evidence="9">The sequence shown here is derived from an EMBL/GenBank/DDBJ whole genome shotgun (WGS) entry which is preliminary data.</text>
</comment>
<evidence type="ECO:0000256" key="3">
    <source>
        <dbReference type="ARBA" id="ARBA00022475"/>
    </source>
</evidence>